<dbReference type="SUPFAM" id="SSF54368">
    <property type="entry name" value="Glutamine synthetase, N-terminal domain"/>
    <property type="match status" value="1"/>
</dbReference>
<dbReference type="Pfam" id="PF00120">
    <property type="entry name" value="Gln-synt_C"/>
    <property type="match status" value="1"/>
</dbReference>
<dbReference type="InterPro" id="IPR008146">
    <property type="entry name" value="Gln_synth_cat_dom"/>
</dbReference>
<gene>
    <name evidence="3" type="ORF">METZ01_LOCUS312583</name>
</gene>
<evidence type="ECO:0000259" key="2">
    <source>
        <dbReference type="PROSITE" id="PS51987"/>
    </source>
</evidence>
<dbReference type="SUPFAM" id="SSF55931">
    <property type="entry name" value="Glutamine synthetase/guanido kinase"/>
    <property type="match status" value="1"/>
</dbReference>
<feature type="non-terminal residue" evidence="3">
    <location>
        <position position="253"/>
    </location>
</feature>
<dbReference type="PANTHER" id="PTHR43785:SF12">
    <property type="entry name" value="TYPE-1 GLUTAMINE SYNTHETASE 2"/>
    <property type="match status" value="1"/>
</dbReference>
<dbReference type="Gene3D" id="3.30.590.10">
    <property type="entry name" value="Glutamine synthetase/guanido kinase, catalytic domain"/>
    <property type="match status" value="1"/>
</dbReference>
<dbReference type="Gene3D" id="3.10.20.70">
    <property type="entry name" value="Glutamine synthetase, N-terminal domain"/>
    <property type="match status" value="1"/>
</dbReference>
<accession>A0A382NEV4</accession>
<protein>
    <recommendedName>
        <fullName evidence="2">GS catalytic domain-containing protein</fullName>
    </recommendedName>
</protein>
<dbReference type="InterPro" id="IPR036651">
    <property type="entry name" value="Gln_synt_N_sf"/>
</dbReference>
<dbReference type="PROSITE" id="PS51987">
    <property type="entry name" value="GS_CATALYTIC"/>
    <property type="match status" value="1"/>
</dbReference>
<name>A0A382NEV4_9ZZZZ</name>
<dbReference type="GO" id="GO:0004356">
    <property type="term" value="F:glutamine synthetase activity"/>
    <property type="evidence" value="ECO:0007669"/>
    <property type="project" value="InterPro"/>
</dbReference>
<feature type="domain" description="GS catalytic" evidence="2">
    <location>
        <begin position="149"/>
        <end position="253"/>
    </location>
</feature>
<dbReference type="GO" id="GO:0006542">
    <property type="term" value="P:glutamine biosynthetic process"/>
    <property type="evidence" value="ECO:0007669"/>
    <property type="project" value="InterPro"/>
</dbReference>
<evidence type="ECO:0000313" key="3">
    <source>
        <dbReference type="EMBL" id="SVC59729.1"/>
    </source>
</evidence>
<dbReference type="AlphaFoldDB" id="A0A382NEV4"/>
<proteinExistence type="predicted"/>
<organism evidence="3">
    <name type="scientific">marine metagenome</name>
    <dbReference type="NCBI Taxonomy" id="408172"/>
    <lineage>
        <taxon>unclassified sequences</taxon>
        <taxon>metagenomes</taxon>
        <taxon>ecological metagenomes</taxon>
    </lineage>
</organism>
<dbReference type="PANTHER" id="PTHR43785">
    <property type="entry name" value="GAMMA-GLUTAMYLPUTRESCINE SYNTHETASE"/>
    <property type="match status" value="1"/>
</dbReference>
<keyword evidence="1" id="KW-0436">Ligase</keyword>
<reference evidence="3" key="1">
    <citation type="submission" date="2018-05" db="EMBL/GenBank/DDBJ databases">
        <authorList>
            <person name="Lanie J.A."/>
            <person name="Ng W.-L."/>
            <person name="Kazmierczak K.M."/>
            <person name="Andrzejewski T.M."/>
            <person name="Davidsen T.M."/>
            <person name="Wayne K.J."/>
            <person name="Tettelin H."/>
            <person name="Glass J.I."/>
            <person name="Rusch D."/>
            <person name="Podicherti R."/>
            <person name="Tsui H.-C.T."/>
            <person name="Winkler M.E."/>
        </authorList>
    </citation>
    <scope>NUCLEOTIDE SEQUENCE</scope>
</reference>
<evidence type="ECO:0000256" key="1">
    <source>
        <dbReference type="ARBA" id="ARBA00022598"/>
    </source>
</evidence>
<dbReference type="InterPro" id="IPR014746">
    <property type="entry name" value="Gln_synth/guanido_kin_cat_dom"/>
</dbReference>
<sequence>MAAGIPSGSPSTNRLRAIHEKPAMTTFPLKGMLTQEALQAKIHSGEIETILAVFPDLYGRLIGKRITGDFFLDQTTHGGMHVCDYLLTVDMEMDVIEGYPFANWAKGYGDIHCVPDFATLRQITWLDRSALVVCDLQTDGDHQAIPIAPRTLLKNQIEQLAALGYTAKGGSELEYFLFKDSYESAREKKYEDLETIGWYLEDYHMFQGTKEESINASVRRHMGQSGIPVEFSKGEWGPGQHELNLRYTDVLEM</sequence>
<dbReference type="EMBL" id="UINC01100013">
    <property type="protein sequence ID" value="SVC59729.1"/>
    <property type="molecule type" value="Genomic_DNA"/>
</dbReference>